<reference evidence="2 3" key="1">
    <citation type="submission" date="2018-06" db="EMBL/GenBank/DDBJ databases">
        <title>Genomic Encyclopedia of Type Strains, Phase III (KMG-III): the genomes of soil and plant-associated and newly described type strains.</title>
        <authorList>
            <person name="Whitman W."/>
        </authorList>
    </citation>
    <scope>NUCLEOTIDE SEQUENCE [LARGE SCALE GENOMIC DNA]</scope>
    <source>
        <strain evidence="2 3">CECT 7646</strain>
    </source>
</reference>
<dbReference type="Gene3D" id="1.10.260.40">
    <property type="entry name" value="lambda repressor-like DNA-binding domains"/>
    <property type="match status" value="1"/>
</dbReference>
<evidence type="ECO:0000313" key="2">
    <source>
        <dbReference type="EMBL" id="PYE78332.1"/>
    </source>
</evidence>
<dbReference type="SMART" id="SM00530">
    <property type="entry name" value="HTH_XRE"/>
    <property type="match status" value="1"/>
</dbReference>
<feature type="domain" description="HTH cro/C1-type" evidence="1">
    <location>
        <begin position="15"/>
        <end position="67"/>
    </location>
</feature>
<comment type="caution">
    <text evidence="2">The sequence shown here is derived from an EMBL/GenBank/DDBJ whole genome shotgun (WGS) entry which is preliminary data.</text>
</comment>
<name>A0A318SMB6_9BURK</name>
<dbReference type="Proteomes" id="UP000247540">
    <property type="component" value="Unassembled WGS sequence"/>
</dbReference>
<dbReference type="AlphaFoldDB" id="A0A318SMB6"/>
<dbReference type="PROSITE" id="PS50943">
    <property type="entry name" value="HTH_CROC1"/>
    <property type="match status" value="1"/>
</dbReference>
<evidence type="ECO:0000313" key="3">
    <source>
        <dbReference type="Proteomes" id="UP000247540"/>
    </source>
</evidence>
<dbReference type="EMBL" id="QJTC01000008">
    <property type="protein sequence ID" value="PYE78332.1"/>
    <property type="molecule type" value="Genomic_DNA"/>
</dbReference>
<evidence type="ECO:0000259" key="1">
    <source>
        <dbReference type="PROSITE" id="PS50943"/>
    </source>
</evidence>
<accession>A0A318SMB6</accession>
<dbReference type="InterPro" id="IPR010982">
    <property type="entry name" value="Lambda_DNA-bd_dom_sf"/>
</dbReference>
<dbReference type="GO" id="GO:0003677">
    <property type="term" value="F:DNA binding"/>
    <property type="evidence" value="ECO:0007669"/>
    <property type="project" value="InterPro"/>
</dbReference>
<dbReference type="CDD" id="cd00093">
    <property type="entry name" value="HTH_XRE"/>
    <property type="match status" value="1"/>
</dbReference>
<dbReference type="InterPro" id="IPR001387">
    <property type="entry name" value="Cro/C1-type_HTH"/>
</dbReference>
<dbReference type="RefSeq" id="WP_233504333.1">
    <property type="nucleotide sequence ID" value="NZ_JAMOFZ010000008.1"/>
</dbReference>
<protein>
    <recommendedName>
        <fullName evidence="1">HTH cro/C1-type domain-containing protein</fullName>
    </recommendedName>
</protein>
<proteinExistence type="predicted"/>
<organism evidence="2 3">
    <name type="scientific">Xylophilus ampelinus</name>
    <dbReference type="NCBI Taxonomy" id="54067"/>
    <lineage>
        <taxon>Bacteria</taxon>
        <taxon>Pseudomonadati</taxon>
        <taxon>Pseudomonadota</taxon>
        <taxon>Betaproteobacteria</taxon>
        <taxon>Burkholderiales</taxon>
        <taxon>Xylophilus</taxon>
    </lineage>
</organism>
<gene>
    <name evidence="2" type="ORF">DFQ15_108122</name>
</gene>
<dbReference type="Pfam" id="PF01381">
    <property type="entry name" value="HTH_3"/>
    <property type="match status" value="1"/>
</dbReference>
<keyword evidence="3" id="KW-1185">Reference proteome</keyword>
<dbReference type="SUPFAM" id="SSF47413">
    <property type="entry name" value="lambda repressor-like DNA-binding domains"/>
    <property type="match status" value="1"/>
</dbReference>
<sequence>MTDKIRLPDELGKQLRERREFLRMSKSDLAAKAGKVREVIYRLEAGEDSTVSSLLAVAGALGLALRLESAGMPSASEVSARFQDDDDEAA</sequence>